<dbReference type="PIRSF" id="PIRSF000726">
    <property type="entry name" value="Asp_kin"/>
    <property type="match status" value="1"/>
</dbReference>
<dbReference type="Proteomes" id="UP001327219">
    <property type="component" value="Chromosome"/>
</dbReference>
<keyword evidence="5 8" id="KW-0418">Kinase</keyword>
<sequence>MSLKSIKFGGTSMGSAKSILACANIAKNRMLKSSVIVTVSAVGGVTDKLLDIIKLARKSKPRLVKSMILEISSVHKKILQEMIDNEEKSLHIWNEDFKPIIEKLEAISYGTSLVGDLTDKTVARICAFGEKLSSLLMVYALDMIGVPAHRIESERIVRTDNNYLKAKVNFQATNVASKKVIRPLLGKKIVPVVTGFIGKDTHGDITLLGRGGSDYTSSIMAMVFNADSIEIWTDVNGIMTADPRIVKDAFSWESLDMNVMSEMAYSGAKVVHPDTIALAVERDIPVYVYNTFDLSFNGTKITKISSCAKGIVANPGNTLITLKNTNIINGVGFVKKVTSIVAEHNIPIDVCATSEISFTFSIKSEDYSQKLYKSLENFALVKVQKNMTKLCFIGNNVNHDTMLLSGIFSLCKEHDVLVHTISVSAAGNNITLMIDEDKTQVILGALHKKFLKEEECKK</sequence>
<evidence type="ECO:0000256" key="2">
    <source>
        <dbReference type="ARBA" id="ARBA00010122"/>
    </source>
</evidence>
<comment type="pathway">
    <text evidence="1 9">Amino-acid biosynthesis; L-lysine biosynthesis via DAP pathway; (S)-tetrahydrodipicolinate from L-aspartate: step 1/4.</text>
</comment>
<dbReference type="Gene3D" id="3.40.1160.10">
    <property type="entry name" value="Acetylglutamate kinase-like"/>
    <property type="match status" value="1"/>
</dbReference>
<dbReference type="SUPFAM" id="SSF55021">
    <property type="entry name" value="ACT-like"/>
    <property type="match status" value="2"/>
</dbReference>
<evidence type="ECO:0000313" key="11">
    <source>
        <dbReference type="EMBL" id="WPX95932.1"/>
    </source>
</evidence>
<dbReference type="InterPro" id="IPR005260">
    <property type="entry name" value="Asp_kin_monofn"/>
</dbReference>
<keyword evidence="9" id="KW-0028">Amino-acid biosynthesis</keyword>
<evidence type="ECO:0000256" key="4">
    <source>
        <dbReference type="ARBA" id="ARBA00022741"/>
    </source>
</evidence>
<dbReference type="EMBL" id="CP110820">
    <property type="protein sequence ID" value="WPX95932.1"/>
    <property type="molecule type" value="Genomic_DNA"/>
</dbReference>
<evidence type="ECO:0000256" key="6">
    <source>
        <dbReference type="ARBA" id="ARBA00022840"/>
    </source>
</evidence>
<dbReference type="Gene3D" id="1.20.120.1320">
    <property type="entry name" value="Aspartokinase, catalytic domain"/>
    <property type="match status" value="1"/>
</dbReference>
<evidence type="ECO:0000313" key="12">
    <source>
        <dbReference type="Proteomes" id="UP001327219"/>
    </source>
</evidence>
<dbReference type="RefSeq" id="WP_323732918.1">
    <property type="nucleotide sequence ID" value="NZ_CP110820.1"/>
</dbReference>
<dbReference type="Pfam" id="PF00696">
    <property type="entry name" value="AA_kinase"/>
    <property type="match status" value="1"/>
</dbReference>
<protein>
    <recommendedName>
        <fullName evidence="8">Aspartokinase</fullName>
        <ecNumber evidence="8">2.7.2.4</ecNumber>
    </recommendedName>
</protein>
<evidence type="ECO:0000256" key="8">
    <source>
        <dbReference type="RuleBase" id="RU003448"/>
    </source>
</evidence>
<keyword evidence="6" id="KW-0067">ATP-binding</keyword>
<evidence type="ECO:0000259" key="10">
    <source>
        <dbReference type="Pfam" id="PF00696"/>
    </source>
</evidence>
<evidence type="ECO:0000256" key="5">
    <source>
        <dbReference type="ARBA" id="ARBA00022777"/>
    </source>
</evidence>
<dbReference type="InterPro" id="IPR045865">
    <property type="entry name" value="ACT-like_dom_sf"/>
</dbReference>
<comment type="catalytic activity">
    <reaction evidence="7 8">
        <text>L-aspartate + ATP = 4-phospho-L-aspartate + ADP</text>
        <dbReference type="Rhea" id="RHEA:23776"/>
        <dbReference type="ChEBI" id="CHEBI:29991"/>
        <dbReference type="ChEBI" id="CHEBI:30616"/>
        <dbReference type="ChEBI" id="CHEBI:57535"/>
        <dbReference type="ChEBI" id="CHEBI:456216"/>
        <dbReference type="EC" id="2.7.2.4"/>
    </reaction>
</comment>
<dbReference type="SUPFAM" id="SSF53633">
    <property type="entry name" value="Carbamate kinase-like"/>
    <property type="match status" value="1"/>
</dbReference>
<comment type="pathway">
    <text evidence="9">Amino-acid biosynthesis; L-methionine biosynthesis via de novo pathway; L-homoserine from L-aspartate: step 1/3.</text>
</comment>
<gene>
    <name evidence="11" type="ORF">Bandiella_00032</name>
</gene>
<dbReference type="InterPro" id="IPR042199">
    <property type="entry name" value="AsparK_Bifunc_asparK/hSer_DH"/>
</dbReference>
<feature type="domain" description="Aspartate/glutamate/uridylate kinase" evidence="10">
    <location>
        <begin position="6"/>
        <end position="290"/>
    </location>
</feature>
<dbReference type="EC" id="2.7.2.4" evidence="8"/>
<comment type="pathway">
    <text evidence="9">Amino-acid biosynthesis; L-threonine biosynthesis; L-threonine from L-aspartate: step 1/5.</text>
</comment>
<name>A0ABZ0UJS4_9RICK</name>
<organism evidence="11 12">
    <name type="scientific">Candidatus Bandiella euplotis</name>
    <dbReference type="NCBI Taxonomy" id="1664265"/>
    <lineage>
        <taxon>Bacteria</taxon>
        <taxon>Pseudomonadati</taxon>
        <taxon>Pseudomonadota</taxon>
        <taxon>Alphaproteobacteria</taxon>
        <taxon>Rickettsiales</taxon>
        <taxon>Candidatus Midichloriaceae</taxon>
        <taxon>Candidatus Bandiella</taxon>
    </lineage>
</organism>
<keyword evidence="4" id="KW-0547">Nucleotide-binding</keyword>
<proteinExistence type="inferred from homology"/>
<evidence type="ECO:0000256" key="1">
    <source>
        <dbReference type="ARBA" id="ARBA00004766"/>
    </source>
</evidence>
<reference evidence="11 12" key="1">
    <citation type="submission" date="2022-11" db="EMBL/GenBank/DDBJ databases">
        <title>Host association and intracellularity evolved multiple times independently in the Rickettsiales.</title>
        <authorList>
            <person name="Castelli M."/>
            <person name="Nardi T."/>
            <person name="Gammuto L."/>
            <person name="Bellinzona G."/>
            <person name="Sabaneyeva E."/>
            <person name="Potekhin A."/>
            <person name="Serra V."/>
            <person name="Petroni G."/>
            <person name="Sassera D."/>
        </authorList>
    </citation>
    <scope>NUCLEOTIDE SEQUENCE [LARGE SCALE GENOMIC DNA]</scope>
    <source>
        <strain evidence="11 12">NDG2</strain>
    </source>
</reference>
<dbReference type="Gene3D" id="3.30.70.260">
    <property type="match status" value="2"/>
</dbReference>
<dbReference type="PANTHER" id="PTHR21499:SF59">
    <property type="entry name" value="ASPARTOKINASE"/>
    <property type="match status" value="1"/>
</dbReference>
<keyword evidence="3 8" id="KW-0808">Transferase</keyword>
<dbReference type="CDD" id="cd04868">
    <property type="entry name" value="ACT_AK-like"/>
    <property type="match status" value="1"/>
</dbReference>
<dbReference type="InterPro" id="IPR001341">
    <property type="entry name" value="Asp_kinase"/>
</dbReference>
<dbReference type="PANTHER" id="PTHR21499">
    <property type="entry name" value="ASPARTATE KINASE"/>
    <property type="match status" value="1"/>
</dbReference>
<keyword evidence="12" id="KW-1185">Reference proteome</keyword>
<comment type="similarity">
    <text evidence="2 8">Belongs to the aspartokinase family.</text>
</comment>
<evidence type="ECO:0000256" key="9">
    <source>
        <dbReference type="RuleBase" id="RU004249"/>
    </source>
</evidence>
<dbReference type="InterPro" id="IPR001048">
    <property type="entry name" value="Asp/Glu/Uridylate_kinase"/>
</dbReference>
<evidence type="ECO:0000256" key="7">
    <source>
        <dbReference type="ARBA" id="ARBA00047872"/>
    </source>
</evidence>
<evidence type="ECO:0000256" key="3">
    <source>
        <dbReference type="ARBA" id="ARBA00022679"/>
    </source>
</evidence>
<dbReference type="NCBIfam" id="TIGR00657">
    <property type="entry name" value="asp_kinases"/>
    <property type="match status" value="1"/>
</dbReference>
<dbReference type="InterPro" id="IPR036393">
    <property type="entry name" value="AceGlu_kinase-like_sf"/>
</dbReference>
<accession>A0ABZ0UJS4</accession>